<accession>A0A517ZMW9</accession>
<organism evidence="1 2">
    <name type="scientific">Symmachiella dynata</name>
    <dbReference type="NCBI Taxonomy" id="2527995"/>
    <lineage>
        <taxon>Bacteria</taxon>
        <taxon>Pseudomonadati</taxon>
        <taxon>Planctomycetota</taxon>
        <taxon>Planctomycetia</taxon>
        <taxon>Planctomycetales</taxon>
        <taxon>Planctomycetaceae</taxon>
        <taxon>Symmachiella</taxon>
    </lineage>
</organism>
<dbReference type="RefSeq" id="WP_145376071.1">
    <property type="nucleotide sequence ID" value="NZ_CP036276.1"/>
</dbReference>
<protein>
    <submittedName>
        <fullName evidence="1">Uncharacterized protein</fullName>
    </submittedName>
</protein>
<proteinExistence type="predicted"/>
<dbReference type="KEGG" id="sdyn:Mal52_22610"/>
<evidence type="ECO:0000313" key="1">
    <source>
        <dbReference type="EMBL" id="QDU43785.1"/>
    </source>
</evidence>
<name>A0A517ZMW9_9PLAN</name>
<keyword evidence="2" id="KW-1185">Reference proteome</keyword>
<dbReference type="AlphaFoldDB" id="A0A517ZMW9"/>
<dbReference type="Proteomes" id="UP000319383">
    <property type="component" value="Chromosome"/>
</dbReference>
<dbReference type="EMBL" id="CP036276">
    <property type="protein sequence ID" value="QDU43785.1"/>
    <property type="molecule type" value="Genomic_DNA"/>
</dbReference>
<gene>
    <name evidence="1" type="ORF">Mal52_22610</name>
</gene>
<reference evidence="1 2" key="1">
    <citation type="submission" date="2019-02" db="EMBL/GenBank/DDBJ databases">
        <title>Deep-cultivation of Planctomycetes and their phenomic and genomic characterization uncovers novel biology.</title>
        <authorList>
            <person name="Wiegand S."/>
            <person name="Jogler M."/>
            <person name="Boedeker C."/>
            <person name="Pinto D."/>
            <person name="Vollmers J."/>
            <person name="Rivas-Marin E."/>
            <person name="Kohn T."/>
            <person name="Peeters S.H."/>
            <person name="Heuer A."/>
            <person name="Rast P."/>
            <person name="Oberbeckmann S."/>
            <person name="Bunk B."/>
            <person name="Jeske O."/>
            <person name="Meyerdierks A."/>
            <person name="Storesund J.E."/>
            <person name="Kallscheuer N."/>
            <person name="Luecker S."/>
            <person name="Lage O.M."/>
            <person name="Pohl T."/>
            <person name="Merkel B.J."/>
            <person name="Hornburger P."/>
            <person name="Mueller R.-W."/>
            <person name="Bruemmer F."/>
            <person name="Labrenz M."/>
            <person name="Spormann A.M."/>
            <person name="Op den Camp H."/>
            <person name="Overmann J."/>
            <person name="Amann R."/>
            <person name="Jetten M.S.M."/>
            <person name="Mascher T."/>
            <person name="Medema M.H."/>
            <person name="Devos D.P."/>
            <person name="Kaster A.-K."/>
            <person name="Ovreas L."/>
            <person name="Rohde M."/>
            <person name="Galperin M.Y."/>
            <person name="Jogler C."/>
        </authorList>
    </citation>
    <scope>NUCLEOTIDE SEQUENCE [LARGE SCALE GENOMIC DNA]</scope>
    <source>
        <strain evidence="1 2">Mal52</strain>
    </source>
</reference>
<evidence type="ECO:0000313" key="2">
    <source>
        <dbReference type="Proteomes" id="UP000319383"/>
    </source>
</evidence>
<sequence>MNPRTESDSRLIASQWAAELLDADQTCRFIVVRYERRSSGGKCYRKDLHAADQALFAACKEGDLPVAAAIAQSLSHYDDSGFAFADTVETLTEALIPRVQARQDCYDLADWGGGGAVLTVWSD</sequence>